<gene>
    <name evidence="3" type="ORF">R3L15_05790</name>
    <name evidence="2" type="ORF">R3L16_01610</name>
</gene>
<keyword evidence="4" id="KW-1185">Reference proteome</keyword>
<feature type="domain" description="BioF2-like acetyltransferase" evidence="1">
    <location>
        <begin position="122"/>
        <end position="269"/>
    </location>
</feature>
<dbReference type="InterPro" id="IPR016181">
    <property type="entry name" value="Acyl_CoA_acyltransferase"/>
</dbReference>
<dbReference type="EMBL" id="CP136925">
    <property type="protein sequence ID" value="WXA14390.1"/>
    <property type="molecule type" value="Genomic_DNA"/>
</dbReference>
<dbReference type="RefSeq" id="WP_338733807.1">
    <property type="nucleotide sequence ID" value="NZ_CP136924.1"/>
</dbReference>
<name>A0AAU6PBK3_9FLAO</name>
<keyword evidence="3" id="KW-0012">Acyltransferase</keyword>
<evidence type="ECO:0000313" key="2">
    <source>
        <dbReference type="EMBL" id="WXA03187.1"/>
    </source>
</evidence>
<organism evidence="3">
    <name type="scientific">Mangrovimonas cancribranchiae</name>
    <dbReference type="NCBI Taxonomy" id="3080055"/>
    <lineage>
        <taxon>Bacteria</taxon>
        <taxon>Pseudomonadati</taxon>
        <taxon>Bacteroidota</taxon>
        <taxon>Flavobacteriia</taxon>
        <taxon>Flavobacteriales</taxon>
        <taxon>Flavobacteriaceae</taxon>
        <taxon>Mangrovimonas</taxon>
    </lineage>
</organism>
<accession>A0AAU6PBK3</accession>
<protein>
    <submittedName>
        <fullName evidence="3">GNAT family N-acetyltransferase</fullName>
        <ecNumber evidence="3">2.3.1.-</ecNumber>
    </submittedName>
</protein>
<dbReference type="InterPro" id="IPR038740">
    <property type="entry name" value="BioF2-like_GNAT_dom"/>
</dbReference>
<evidence type="ECO:0000259" key="1">
    <source>
        <dbReference type="Pfam" id="PF13480"/>
    </source>
</evidence>
<dbReference type="EC" id="2.3.1.-" evidence="3"/>
<dbReference type="KEGG" id="mcaa:R3L15_05790"/>
<dbReference type="EMBL" id="CP136924">
    <property type="protein sequence ID" value="WXA03187.1"/>
    <property type="molecule type" value="Genomic_DNA"/>
</dbReference>
<dbReference type="GO" id="GO:0016746">
    <property type="term" value="F:acyltransferase activity"/>
    <property type="evidence" value="ECO:0007669"/>
    <property type="project" value="UniProtKB-KW"/>
</dbReference>
<proteinExistence type="predicted"/>
<dbReference type="Proteomes" id="UP001368318">
    <property type="component" value="Chromosome"/>
</dbReference>
<keyword evidence="3" id="KW-0808">Transferase</keyword>
<dbReference type="SUPFAM" id="SSF55729">
    <property type="entry name" value="Acyl-CoA N-acyltransferases (Nat)"/>
    <property type="match status" value="1"/>
</dbReference>
<dbReference type="AlphaFoldDB" id="A0AAU6PBK3"/>
<dbReference type="Pfam" id="PF13480">
    <property type="entry name" value="Acetyltransf_6"/>
    <property type="match status" value="1"/>
</dbReference>
<sequence length="409" mass="49242">MTPNPFLTKTFVSVWSKYFNAKKRIYNFNSIKDVSFYKALNIPLYCNIGKNITNGMSYQIAKQENDFKGRAFLIYDVPSYFNLKELKHNNLKRFKVKQYKGFLTDLQDFESYDAFAKKQFKSNTRYKFRRNIQRLETCFNIHYNIYNEAMDKAQYDVIMKGFKNLLTKRFNELQKSNDILETWEYYYDLIYKMLKKKCALLITITNNDKPIGVSLSFLSNTTMFYAVTSFDTDYYRFNLGHTTIIKLFQWCFDNGYTIYDFSKGEYEYKNRWTNHEYVYENHIIYDSKNIIASTLAKYIKLKYELKQYLRDKNVNDKYVKLKFLLKGKKPKTTRRTFKIEKHKQEKATNGLQLIDLSNIDYAFLKPIVYDELYKSPEHILNIKIYKYNSVEDETYYVKGKKNNFTITFS</sequence>
<evidence type="ECO:0000313" key="4">
    <source>
        <dbReference type="Proteomes" id="UP001368318"/>
    </source>
</evidence>
<reference evidence="3 4" key="1">
    <citation type="submission" date="2023-10" db="EMBL/GenBank/DDBJ databases">
        <title>Culture-based analysis of two novel bacteria associated with mangrove crab gills.</title>
        <authorList>
            <person name="Yang X."/>
            <person name="Garuglieri E."/>
            <person name="Van Goethem M.W."/>
            <person name="Fusi M."/>
            <person name="Marasco R."/>
            <person name="Daffonchio D.G."/>
        </authorList>
    </citation>
    <scope>NUCLEOTIDE SEQUENCE</scope>
    <source>
        <strain evidence="3">UG2-1</strain>
        <strain evidence="2">UG2-2</strain>
        <strain evidence="4">UG2_2</strain>
    </source>
</reference>
<dbReference type="Gene3D" id="3.40.630.30">
    <property type="match status" value="1"/>
</dbReference>
<evidence type="ECO:0000313" key="3">
    <source>
        <dbReference type="EMBL" id="WXA14390.1"/>
    </source>
</evidence>